<dbReference type="EC" id="2.6.1.66" evidence="2"/>
<evidence type="ECO:0000313" key="2">
    <source>
        <dbReference type="EMBL" id="CAA9278823.1"/>
    </source>
</evidence>
<feature type="region of interest" description="Disordered" evidence="1">
    <location>
        <begin position="258"/>
        <end position="400"/>
    </location>
</feature>
<reference evidence="2" key="1">
    <citation type="submission" date="2020-02" db="EMBL/GenBank/DDBJ databases">
        <authorList>
            <person name="Meier V. D."/>
        </authorList>
    </citation>
    <scope>NUCLEOTIDE SEQUENCE</scope>
    <source>
        <strain evidence="2">AVDCRST_MAG54</strain>
    </source>
</reference>
<feature type="compositionally biased region" description="Basic residues" evidence="1">
    <location>
        <begin position="374"/>
        <end position="386"/>
    </location>
</feature>
<feature type="non-terminal residue" evidence="2">
    <location>
        <position position="400"/>
    </location>
</feature>
<keyword evidence="2" id="KW-0032">Aminotransferase</keyword>
<dbReference type="AlphaFoldDB" id="A0A6J4JFS6"/>
<name>A0A6J4JFS6_9PSEU</name>
<feature type="non-terminal residue" evidence="2">
    <location>
        <position position="1"/>
    </location>
</feature>
<evidence type="ECO:0000256" key="1">
    <source>
        <dbReference type="SAM" id="MobiDB-lite"/>
    </source>
</evidence>
<feature type="compositionally biased region" description="Basic and acidic residues" evidence="1">
    <location>
        <begin position="169"/>
        <end position="178"/>
    </location>
</feature>
<feature type="compositionally biased region" description="Basic residues" evidence="1">
    <location>
        <begin position="318"/>
        <end position="342"/>
    </location>
</feature>
<dbReference type="EMBL" id="CADCTH010000440">
    <property type="protein sequence ID" value="CAA9278823.1"/>
    <property type="molecule type" value="Genomic_DNA"/>
</dbReference>
<dbReference type="GO" id="GO:0009042">
    <property type="term" value="F:valine-pyruvate transaminase activity"/>
    <property type="evidence" value="ECO:0007669"/>
    <property type="project" value="UniProtKB-EC"/>
</dbReference>
<feature type="compositionally biased region" description="Basic residues" evidence="1">
    <location>
        <begin position="279"/>
        <end position="301"/>
    </location>
</feature>
<feature type="compositionally biased region" description="Basic residues" evidence="1">
    <location>
        <begin position="351"/>
        <end position="366"/>
    </location>
</feature>
<feature type="compositionally biased region" description="Basic residues" evidence="1">
    <location>
        <begin position="179"/>
        <end position="190"/>
    </location>
</feature>
<keyword evidence="2" id="KW-0670">Pyruvate</keyword>
<protein>
    <submittedName>
        <fullName evidence="2">Valine--pyruvate aminotransferase</fullName>
        <ecNumber evidence="2">2.6.1.66</ecNumber>
    </submittedName>
</protein>
<accession>A0A6J4JFS6</accession>
<feature type="compositionally biased region" description="Basic residues" evidence="1">
    <location>
        <begin position="24"/>
        <end position="35"/>
    </location>
</feature>
<feature type="compositionally biased region" description="Basic residues" evidence="1">
    <location>
        <begin position="92"/>
        <end position="126"/>
    </location>
</feature>
<proteinExistence type="predicted"/>
<feature type="compositionally biased region" description="Low complexity" evidence="1">
    <location>
        <begin position="307"/>
        <end position="317"/>
    </location>
</feature>
<sequence>DDSGAPRPGGAGDGPPVPRDGRVGGRRRTGAHPRRPGQPLGGPALDARPGRRPQGGQARPRRADPRLLGLAGHPRAARGDRRPPPRPLRRPDRARRGRRGHHRRLGRLPARVPRRVRRRRHRRARPPRLPLLPQHPRRAGVRGRRAAVRGGDAVPADRRHARGAGPPAEGHRRREPRQPHRQRHRARRAGRAGALVRRARRPADQRRDLPRHRVRSRGISAGDRERLEHLARGHRRHVVLEVLVDDRLAAGLAARARAAAPGRRRHRGQLHGLPAGARAVRRARGVHRRLGRRGRRPRRALRPQPPAAARRPPAARAHAARAGRRRVLRLRRRRPPHRRHAGLRAAGAGRDRRRGRPGHRLRPGRRPHLDPPVVRRRHRGRARGPRPPRTLAAAQRPAAL</sequence>
<keyword evidence="2" id="KW-0808">Transferase</keyword>
<feature type="compositionally biased region" description="Basic residues" evidence="1">
    <location>
        <begin position="135"/>
        <end position="147"/>
    </location>
</feature>
<organism evidence="2">
    <name type="scientific">uncultured Actinomycetospora sp</name>
    <dbReference type="NCBI Taxonomy" id="1135996"/>
    <lineage>
        <taxon>Bacteria</taxon>
        <taxon>Bacillati</taxon>
        <taxon>Actinomycetota</taxon>
        <taxon>Actinomycetes</taxon>
        <taxon>Pseudonocardiales</taxon>
        <taxon>Pseudonocardiaceae</taxon>
        <taxon>Actinomycetospora</taxon>
        <taxon>environmental samples</taxon>
    </lineage>
</organism>
<gene>
    <name evidence="2" type="ORF">AVDCRST_MAG54-3432</name>
</gene>
<feature type="region of interest" description="Disordered" evidence="1">
    <location>
        <begin position="1"/>
        <end position="220"/>
    </location>
</feature>